<organism evidence="11 12">
    <name type="scientific">Obba rivulosa</name>
    <dbReference type="NCBI Taxonomy" id="1052685"/>
    <lineage>
        <taxon>Eukaryota</taxon>
        <taxon>Fungi</taxon>
        <taxon>Dikarya</taxon>
        <taxon>Basidiomycota</taxon>
        <taxon>Agaricomycotina</taxon>
        <taxon>Agaricomycetes</taxon>
        <taxon>Polyporales</taxon>
        <taxon>Gelatoporiaceae</taxon>
        <taxon>Obba</taxon>
    </lineage>
</organism>
<evidence type="ECO:0000256" key="4">
    <source>
        <dbReference type="ARBA" id="ARBA00022692"/>
    </source>
</evidence>
<evidence type="ECO:0000256" key="7">
    <source>
        <dbReference type="ARBA" id="ARBA00023128"/>
    </source>
</evidence>
<dbReference type="InterPro" id="IPR023395">
    <property type="entry name" value="MCP_dom_sf"/>
</dbReference>
<evidence type="ECO:0000256" key="6">
    <source>
        <dbReference type="ARBA" id="ARBA00022989"/>
    </source>
</evidence>
<name>A0A8E2DMV8_9APHY</name>
<reference evidence="11 12" key="1">
    <citation type="submission" date="2016-07" db="EMBL/GenBank/DDBJ databases">
        <title>Draft genome of the white-rot fungus Obba rivulosa 3A-2.</title>
        <authorList>
            <consortium name="DOE Joint Genome Institute"/>
            <person name="Miettinen O."/>
            <person name="Riley R."/>
            <person name="Acob R."/>
            <person name="Barry K."/>
            <person name="Cullen D."/>
            <person name="De Vries R."/>
            <person name="Hainaut M."/>
            <person name="Hatakka A."/>
            <person name="Henrissat B."/>
            <person name="Hilden K."/>
            <person name="Kuo R."/>
            <person name="Labutti K."/>
            <person name="Lipzen A."/>
            <person name="Makela M.R."/>
            <person name="Sandor L."/>
            <person name="Spatafora J.W."/>
            <person name="Grigoriev I.V."/>
            <person name="Hibbett D.S."/>
        </authorList>
    </citation>
    <scope>NUCLEOTIDE SEQUENCE [LARGE SCALE GENOMIC DNA]</scope>
    <source>
        <strain evidence="11 12">3A-2</strain>
    </source>
</reference>
<evidence type="ECO:0000256" key="8">
    <source>
        <dbReference type="ARBA" id="ARBA00023136"/>
    </source>
</evidence>
<dbReference type="Pfam" id="PF00153">
    <property type="entry name" value="Mito_carr"/>
    <property type="match status" value="3"/>
</dbReference>
<evidence type="ECO:0000313" key="12">
    <source>
        <dbReference type="Proteomes" id="UP000250043"/>
    </source>
</evidence>
<dbReference type="PANTHER" id="PTHR45618">
    <property type="entry name" value="MITOCHONDRIAL DICARBOXYLATE CARRIER-RELATED"/>
    <property type="match status" value="1"/>
</dbReference>
<keyword evidence="7" id="KW-0496">Mitochondrion</keyword>
<dbReference type="InterPro" id="IPR002067">
    <property type="entry name" value="MCP"/>
</dbReference>
<protein>
    <submittedName>
        <fullName evidence="11">Mitochondrial carrier</fullName>
    </submittedName>
</protein>
<dbReference type="GO" id="GO:0055085">
    <property type="term" value="P:transmembrane transport"/>
    <property type="evidence" value="ECO:0007669"/>
    <property type="project" value="InterPro"/>
</dbReference>
<dbReference type="Gene3D" id="1.50.40.10">
    <property type="entry name" value="Mitochondrial carrier domain"/>
    <property type="match status" value="1"/>
</dbReference>
<dbReference type="Proteomes" id="UP000250043">
    <property type="component" value="Unassembled WGS sequence"/>
</dbReference>
<evidence type="ECO:0000256" key="3">
    <source>
        <dbReference type="ARBA" id="ARBA00022448"/>
    </source>
</evidence>
<dbReference type="InterPro" id="IPR050391">
    <property type="entry name" value="Mito_Metabolite_Transporter"/>
</dbReference>
<accession>A0A8E2DMV8</accession>
<dbReference type="EMBL" id="KV722365">
    <property type="protein sequence ID" value="OCH92696.1"/>
    <property type="molecule type" value="Genomic_DNA"/>
</dbReference>
<gene>
    <name evidence="11" type="ORF">OBBRIDRAFT_886060</name>
</gene>
<evidence type="ECO:0000256" key="2">
    <source>
        <dbReference type="ARBA" id="ARBA00006375"/>
    </source>
</evidence>
<evidence type="ECO:0000256" key="10">
    <source>
        <dbReference type="RuleBase" id="RU000488"/>
    </source>
</evidence>
<comment type="subcellular location">
    <subcellularLocation>
        <location evidence="1">Mitochondrion membrane</location>
        <topology evidence="1">Multi-pass membrane protein</topology>
    </subcellularLocation>
</comment>
<keyword evidence="3 10" id="KW-0813">Transport</keyword>
<dbReference type="PRINTS" id="PR00926">
    <property type="entry name" value="MITOCARRIER"/>
</dbReference>
<feature type="repeat" description="Solcar" evidence="9">
    <location>
        <begin position="201"/>
        <end position="284"/>
    </location>
</feature>
<comment type="similarity">
    <text evidence="2 10">Belongs to the mitochondrial carrier (TC 2.A.29) family.</text>
</comment>
<evidence type="ECO:0000256" key="1">
    <source>
        <dbReference type="ARBA" id="ARBA00004225"/>
    </source>
</evidence>
<dbReference type="PROSITE" id="PS51257">
    <property type="entry name" value="PROKAR_LIPOPROTEIN"/>
    <property type="match status" value="1"/>
</dbReference>
<evidence type="ECO:0000256" key="9">
    <source>
        <dbReference type="PROSITE-ProRule" id="PRU00282"/>
    </source>
</evidence>
<proteinExistence type="inferred from homology"/>
<evidence type="ECO:0000256" key="5">
    <source>
        <dbReference type="ARBA" id="ARBA00022737"/>
    </source>
</evidence>
<dbReference type="InterPro" id="IPR018108">
    <property type="entry name" value="MCP_transmembrane"/>
</dbReference>
<feature type="repeat" description="Solcar" evidence="9">
    <location>
        <begin position="3"/>
        <end position="88"/>
    </location>
</feature>
<keyword evidence="12" id="KW-1185">Reference proteome</keyword>
<evidence type="ECO:0000313" key="11">
    <source>
        <dbReference type="EMBL" id="OCH92696.1"/>
    </source>
</evidence>
<keyword evidence="8 9" id="KW-0472">Membrane</keyword>
<feature type="repeat" description="Solcar" evidence="9">
    <location>
        <begin position="95"/>
        <end position="186"/>
    </location>
</feature>
<sequence>MSKQQTYPFWLGGVAASLAASCTHPLDLTKVRLQTIPDSTKPSVISVVRTSIAESGVRSLYTGLTASLMRQMSYSLVRLGSYESMKAYLAKKGQHKTGPLLLAAMFAGALGGIAGNPADILLVRMTSDSIRPPEKRYNYSNAVTGLVTLIKQEGWGGLTRGLGTNITRAILMNGSQVGSYDYFKSRLLRKPVPIINYQFRDNLLLHTVASCLSGTVATTVCAPADVVRSRLMSASGKTSPLEVIKHSLREEGPRFLFKGWTPAFVRLAPNTVLMFVFFEQLKKAWRTMSPVS</sequence>
<keyword evidence="4 9" id="KW-0812">Transmembrane</keyword>
<dbReference type="PROSITE" id="PS50920">
    <property type="entry name" value="SOLCAR"/>
    <property type="match status" value="3"/>
</dbReference>
<dbReference type="GO" id="GO:0031966">
    <property type="term" value="C:mitochondrial membrane"/>
    <property type="evidence" value="ECO:0007669"/>
    <property type="project" value="UniProtKB-SubCell"/>
</dbReference>
<keyword evidence="5" id="KW-0677">Repeat</keyword>
<keyword evidence="6" id="KW-1133">Transmembrane helix</keyword>
<dbReference type="SUPFAM" id="SSF103506">
    <property type="entry name" value="Mitochondrial carrier"/>
    <property type="match status" value="1"/>
</dbReference>
<dbReference type="OrthoDB" id="448427at2759"/>
<dbReference type="AlphaFoldDB" id="A0A8E2DMV8"/>